<dbReference type="InterPro" id="IPR009056">
    <property type="entry name" value="Cyt_c-like_dom"/>
</dbReference>
<dbReference type="InterPro" id="IPR011041">
    <property type="entry name" value="Quinoprot_gluc/sorb_DH_b-prop"/>
</dbReference>
<dbReference type="Gene3D" id="1.25.10.10">
    <property type="entry name" value="Leucine-rich Repeat Variant"/>
    <property type="match status" value="2"/>
</dbReference>
<dbReference type="EMBL" id="QUNF01000002">
    <property type="protein sequence ID" value="REG92882.1"/>
    <property type="molecule type" value="Genomic_DNA"/>
</dbReference>
<dbReference type="SUPFAM" id="SSF46626">
    <property type="entry name" value="Cytochrome c"/>
    <property type="match status" value="1"/>
</dbReference>
<dbReference type="Proteomes" id="UP000256405">
    <property type="component" value="Unassembled WGS sequence"/>
</dbReference>
<dbReference type="PANTHER" id="PTHR33546:SF1">
    <property type="entry name" value="LARGE, MULTIFUNCTIONAL SECRETED PROTEIN"/>
    <property type="match status" value="1"/>
</dbReference>
<dbReference type="InterPro" id="IPR013428">
    <property type="entry name" value="Membrane-bound_put_N"/>
</dbReference>
<dbReference type="NCBIfam" id="TIGR02603">
    <property type="entry name" value="CxxCH_TIGR02603"/>
    <property type="match status" value="1"/>
</dbReference>
<dbReference type="SUPFAM" id="SSF50952">
    <property type="entry name" value="Soluble quinoprotein glucose dehydrogenase"/>
    <property type="match status" value="1"/>
</dbReference>
<keyword evidence="3 4" id="KW-0408">Iron</keyword>
<proteinExistence type="predicted"/>
<accession>A0A3E0E3M1</accession>
<evidence type="ECO:0000259" key="5">
    <source>
        <dbReference type="PROSITE" id="PS51007"/>
    </source>
</evidence>
<dbReference type="InterPro" id="IPR055557">
    <property type="entry name" value="DUF7133"/>
</dbReference>
<organism evidence="6 7">
    <name type="scientific">Algoriphagus antarcticus</name>
    <dbReference type="NCBI Taxonomy" id="238540"/>
    <lineage>
        <taxon>Bacteria</taxon>
        <taxon>Pseudomonadati</taxon>
        <taxon>Bacteroidota</taxon>
        <taxon>Cytophagia</taxon>
        <taxon>Cytophagales</taxon>
        <taxon>Cyclobacteriaceae</taxon>
        <taxon>Algoriphagus</taxon>
    </lineage>
</organism>
<dbReference type="Gene3D" id="1.10.760.10">
    <property type="entry name" value="Cytochrome c-like domain"/>
    <property type="match status" value="1"/>
</dbReference>
<dbReference type="GO" id="GO:0046872">
    <property type="term" value="F:metal ion binding"/>
    <property type="evidence" value="ECO:0007669"/>
    <property type="project" value="UniProtKB-KW"/>
</dbReference>
<evidence type="ECO:0000256" key="4">
    <source>
        <dbReference type="PROSITE-ProRule" id="PRU00433"/>
    </source>
</evidence>
<keyword evidence="1 4" id="KW-0349">Heme</keyword>
<name>A0A3E0E3M1_9BACT</name>
<comment type="caution">
    <text evidence="6">The sequence shown here is derived from an EMBL/GenBank/DDBJ whole genome shotgun (WGS) entry which is preliminary data.</text>
</comment>
<dbReference type="PANTHER" id="PTHR33546">
    <property type="entry name" value="LARGE, MULTIFUNCTIONAL SECRETED PROTEIN-RELATED"/>
    <property type="match status" value="1"/>
</dbReference>
<keyword evidence="7" id="KW-1185">Reference proteome</keyword>
<gene>
    <name evidence="6" type="ORF">C8N25_102286</name>
</gene>
<protein>
    <submittedName>
        <fullName evidence="6">Putative membrane-bound dehydrogenase-like protein</fullName>
    </submittedName>
</protein>
<dbReference type="AlphaFoldDB" id="A0A3E0E3M1"/>
<dbReference type="GO" id="GO:0020037">
    <property type="term" value="F:heme binding"/>
    <property type="evidence" value="ECO:0007669"/>
    <property type="project" value="InterPro"/>
</dbReference>
<sequence length="1081" mass="119135">METGCNSLKIKKMGSYTLLQYFQGQVKTKTFKPSIIYSTASNSIFFLLVINLLSCTTEANIKTSDGVVDAEPGSIQVPEGYTVEVVAGADLVDYPMFGTLDETGRLFLFESTGDVYSETEDAINNPQFRINLLEDLDGDGIYDKSTIYADKVGFPQGGVFYKGSLYATSAPDLIKFTDTNGDGVADQREVLLSGWTLNVNANSLIGPFMAPDGWLYMTSAIEGFDVTTQEGQRLKGGTSRVWRVRPDGSDLEWVSAGGMNNPVELTFTEASEPIGTMTYFTDPKAGQRDALIYWTEGGVYPKPNSNIARDKLSRTGDLLPVISKYSRVSPAGISRYRNTVLGDDFKDNLFSAQFNTHRIIRHKLIREGASFRTEDEPFLWKEDEDFHPTDVLEDADGSLLVVETGGWFIKGCPLSQVSKPELKGAIYRIRKSGAEKPSDPYGNAVKWASLSPADLVKLLEDPRPFVKDRAAQGLVDQGNLAVKPLTDLLRNSPSVEDRTKAVFTLYRIGTDDALAGVRQGLDDEDPQVKIAAARSAGLAKDVLALERLIALTQKDEPAVQRQAATALGQIGDKSAVSSLLAASEKNSDRFTEHAIINSLILINDPTQVVEALDHQSEKVQETALIALDQMLSYQLKASQLTPFLEDSEPKLIKTALWLASLHPEWSGEMSGFISKRFRGAPLSEDEKAMYGDILASFCGDAIMQKFMADQLKGAPSERKIFLLVVMSKCKVEEFPNIWVDQIGQQLAMSDPAVQSKALQLVRLREISSLSKPLQQMAANDKIAPSLRLEAMGALLISEPKLTDQQFEFIFAQLLSDKEPPLRQQAASVLTQGELSEKQLLKISMDYLPTADAFILPRLLPVFYGSTNGQIGKALATTLTNSPSLDSFSEENLKVVFANYPSEVNSPVEALMTKLRKSQEQRLERLQAIEKQIPKGDLERGRTLYFGKSICYSCHTLGGEGGNLGPDLTSIQRDRSAHDLLEAIVYPSATFVREYETYRIKTKTNEYLGIIQENTPEAIVLATSPQTSVRIPKIDILSTEVSDVSMMPQGLNQLLTDQEMADLMAFLLGQDQDPETESAILR</sequence>
<dbReference type="InterPro" id="IPR036909">
    <property type="entry name" value="Cyt_c-like_dom_sf"/>
</dbReference>
<reference evidence="6 7" key="1">
    <citation type="submission" date="2018-08" db="EMBL/GenBank/DDBJ databases">
        <title>Genomic Encyclopedia of Archaeal and Bacterial Type Strains, Phase II (KMG-II): from individual species to whole genera.</title>
        <authorList>
            <person name="Goeker M."/>
        </authorList>
    </citation>
    <scope>NUCLEOTIDE SEQUENCE [LARGE SCALE GENOMIC DNA]</scope>
    <source>
        <strain evidence="6 7">DSM 15986</strain>
    </source>
</reference>
<dbReference type="Pfam" id="PF23500">
    <property type="entry name" value="DUF7133"/>
    <property type="match status" value="1"/>
</dbReference>
<dbReference type="InterPro" id="IPR011989">
    <property type="entry name" value="ARM-like"/>
</dbReference>
<dbReference type="Gene3D" id="2.120.10.30">
    <property type="entry name" value="TolB, C-terminal domain"/>
    <property type="match status" value="1"/>
</dbReference>
<dbReference type="SMART" id="SM00567">
    <property type="entry name" value="EZ_HEAT"/>
    <property type="match status" value="3"/>
</dbReference>
<dbReference type="InterPro" id="IPR013427">
    <property type="entry name" value="Haem-bd_dom_put"/>
</dbReference>
<evidence type="ECO:0000256" key="3">
    <source>
        <dbReference type="ARBA" id="ARBA00023004"/>
    </source>
</evidence>
<dbReference type="InterPro" id="IPR016024">
    <property type="entry name" value="ARM-type_fold"/>
</dbReference>
<dbReference type="PROSITE" id="PS51007">
    <property type="entry name" value="CYTC"/>
    <property type="match status" value="1"/>
</dbReference>
<evidence type="ECO:0000313" key="6">
    <source>
        <dbReference type="EMBL" id="REG92882.1"/>
    </source>
</evidence>
<dbReference type="SUPFAM" id="SSF48371">
    <property type="entry name" value="ARM repeat"/>
    <property type="match status" value="2"/>
</dbReference>
<feature type="domain" description="Cytochrome c" evidence="5">
    <location>
        <begin position="935"/>
        <end position="1070"/>
    </location>
</feature>
<evidence type="ECO:0000313" key="7">
    <source>
        <dbReference type="Proteomes" id="UP000256405"/>
    </source>
</evidence>
<dbReference type="InterPro" id="IPR004155">
    <property type="entry name" value="PBS_lyase_HEAT"/>
</dbReference>
<keyword evidence="2 4" id="KW-0479">Metal-binding</keyword>
<evidence type="ECO:0000256" key="2">
    <source>
        <dbReference type="ARBA" id="ARBA00022723"/>
    </source>
</evidence>
<dbReference type="Pfam" id="PF13646">
    <property type="entry name" value="HEAT_2"/>
    <property type="match status" value="1"/>
</dbReference>
<dbReference type="NCBIfam" id="TIGR02604">
    <property type="entry name" value="Piru_Ver_Nterm"/>
    <property type="match status" value="1"/>
</dbReference>
<dbReference type="GO" id="GO:0009055">
    <property type="term" value="F:electron transfer activity"/>
    <property type="evidence" value="ECO:0007669"/>
    <property type="project" value="InterPro"/>
</dbReference>
<evidence type="ECO:0000256" key="1">
    <source>
        <dbReference type="ARBA" id="ARBA00022617"/>
    </source>
</evidence>
<dbReference type="InterPro" id="IPR011042">
    <property type="entry name" value="6-blade_b-propeller_TolB-like"/>
</dbReference>